<dbReference type="PATRIC" id="fig|40324.63.peg.1440"/>
<name>A0A0F5ZRM3_STEMA</name>
<proteinExistence type="predicted"/>
<dbReference type="EMBL" id="JZRZ01000007">
    <property type="protein sequence ID" value="KKD57625.1"/>
    <property type="molecule type" value="Genomic_DNA"/>
</dbReference>
<comment type="caution">
    <text evidence="1">The sequence shown here is derived from an EMBL/GenBank/DDBJ whole genome shotgun (WGS) entry which is preliminary data.</text>
</comment>
<organism evidence="1 2">
    <name type="scientific">Stenotrophomonas maltophilia</name>
    <name type="common">Pseudomonas maltophilia</name>
    <name type="synonym">Xanthomonas maltophilia</name>
    <dbReference type="NCBI Taxonomy" id="40324"/>
    <lineage>
        <taxon>Bacteria</taxon>
        <taxon>Pseudomonadati</taxon>
        <taxon>Pseudomonadota</taxon>
        <taxon>Gammaproteobacteria</taxon>
        <taxon>Lysobacterales</taxon>
        <taxon>Lysobacteraceae</taxon>
        <taxon>Stenotrophomonas</taxon>
        <taxon>Stenotrophomonas maltophilia group</taxon>
    </lineage>
</organism>
<evidence type="ECO:0000313" key="2">
    <source>
        <dbReference type="Proteomes" id="UP000243478"/>
    </source>
</evidence>
<dbReference type="Proteomes" id="UP000243478">
    <property type="component" value="Unassembled WGS sequence"/>
</dbReference>
<dbReference type="AlphaFoldDB" id="A0A0F5ZRM3"/>
<protein>
    <submittedName>
        <fullName evidence="1">Uncharacterized protein</fullName>
    </submittedName>
</protein>
<sequence>MALTYAEILNEQGTREAGQRAQAMLRPLLSQSGNDPVFQQRYARASELAGDSVRASEAYAEAAFLSGRPEQSLMQLQALKRNPALDYVGRARVDARIEAITPTVLELRRQGVQDPDLDRR</sequence>
<gene>
    <name evidence="1" type="ORF">VM57_03780</name>
</gene>
<evidence type="ECO:0000313" key="1">
    <source>
        <dbReference type="EMBL" id="KKD57625.1"/>
    </source>
</evidence>
<reference evidence="1 2" key="1">
    <citation type="submission" date="2015-03" db="EMBL/GenBank/DDBJ databases">
        <title>Draft genome of Stenotrophomonas maltophila isolated from urine specimen.</title>
        <authorList>
            <person name="Murugan N."/>
            <person name="Malathi J."/>
            <person name="Umashankar V."/>
            <person name="Madhavan H."/>
        </authorList>
    </citation>
    <scope>NUCLEOTIDE SEQUENCE [LARGE SCALE GENOMIC DNA]</scope>
    <source>
        <strain evidence="1 2">JMNMN1</strain>
    </source>
</reference>
<accession>A0A0F5ZRM3</accession>